<feature type="compositionally biased region" description="Polar residues" evidence="1">
    <location>
        <begin position="1"/>
        <end position="16"/>
    </location>
</feature>
<proteinExistence type="predicted"/>
<evidence type="ECO:0000313" key="2">
    <source>
        <dbReference type="EMBL" id="KOF66908.1"/>
    </source>
</evidence>
<gene>
    <name evidence="2" type="ORF">OCBIM_22010977mg</name>
</gene>
<reference evidence="2" key="1">
    <citation type="submission" date="2015-07" db="EMBL/GenBank/DDBJ databases">
        <title>MeaNS - Measles Nucleotide Surveillance Program.</title>
        <authorList>
            <person name="Tran T."/>
            <person name="Druce J."/>
        </authorList>
    </citation>
    <scope>NUCLEOTIDE SEQUENCE</scope>
    <source>
        <strain evidence="2">UCB-OBI-ISO-001</strain>
        <tissue evidence="2">Gonad</tissue>
    </source>
</reference>
<feature type="region of interest" description="Disordered" evidence="1">
    <location>
        <begin position="41"/>
        <end position="100"/>
    </location>
</feature>
<organism evidence="2">
    <name type="scientific">Octopus bimaculoides</name>
    <name type="common">California two-spotted octopus</name>
    <dbReference type="NCBI Taxonomy" id="37653"/>
    <lineage>
        <taxon>Eukaryota</taxon>
        <taxon>Metazoa</taxon>
        <taxon>Spiralia</taxon>
        <taxon>Lophotrochozoa</taxon>
        <taxon>Mollusca</taxon>
        <taxon>Cephalopoda</taxon>
        <taxon>Coleoidea</taxon>
        <taxon>Octopodiformes</taxon>
        <taxon>Octopoda</taxon>
        <taxon>Incirrata</taxon>
        <taxon>Octopodidae</taxon>
        <taxon>Octopus</taxon>
    </lineage>
</organism>
<evidence type="ECO:0000256" key="1">
    <source>
        <dbReference type="SAM" id="MobiDB-lite"/>
    </source>
</evidence>
<sequence>MDSKVNDPSFNPSELTVNRPKLTEDDEALLRMQEMFLSSKHNPAATVVKNSKSHKPDIQNKQAPFKRDVVDMQQPFTSDSTQTSVPAKKKSRFQEQKKNR</sequence>
<feature type="region of interest" description="Disordered" evidence="1">
    <location>
        <begin position="1"/>
        <end position="22"/>
    </location>
</feature>
<accession>A0A0L8FQH2</accession>
<dbReference type="AlphaFoldDB" id="A0A0L8FQH2"/>
<feature type="compositionally biased region" description="Polar residues" evidence="1">
    <location>
        <begin position="74"/>
        <end position="85"/>
    </location>
</feature>
<protein>
    <submittedName>
        <fullName evidence="2">Uncharacterized protein</fullName>
    </submittedName>
</protein>
<name>A0A0L8FQH2_OCTBM</name>
<dbReference type="EMBL" id="KQ427579">
    <property type="protein sequence ID" value="KOF66908.1"/>
    <property type="molecule type" value="Genomic_DNA"/>
</dbReference>